<gene>
    <name evidence="2" type="ORF">MAUB_26720</name>
</gene>
<dbReference type="Proteomes" id="UP000465609">
    <property type="component" value="Chromosome"/>
</dbReference>
<proteinExistence type="predicted"/>
<dbReference type="SUPFAM" id="SSF56801">
    <property type="entry name" value="Acetyl-CoA synthetase-like"/>
    <property type="match status" value="1"/>
</dbReference>
<feature type="compositionally biased region" description="Polar residues" evidence="1">
    <location>
        <begin position="58"/>
        <end position="84"/>
    </location>
</feature>
<evidence type="ECO:0000313" key="3">
    <source>
        <dbReference type="Proteomes" id="UP000465609"/>
    </source>
</evidence>
<protein>
    <submittedName>
        <fullName evidence="2">Uncharacterized protein</fullName>
    </submittedName>
</protein>
<evidence type="ECO:0000313" key="2">
    <source>
        <dbReference type="EMBL" id="BBX84799.1"/>
    </source>
</evidence>
<accession>A0ABM7IDR0</accession>
<dbReference type="InterPro" id="IPR045851">
    <property type="entry name" value="AMP-bd_C_sf"/>
</dbReference>
<reference evidence="2 3" key="1">
    <citation type="journal article" date="2019" name="Emerg. Microbes Infect.">
        <title>Comprehensive subspecies identification of 175 nontuberculous mycobacteria species based on 7547 genomic profiles.</title>
        <authorList>
            <person name="Matsumoto Y."/>
            <person name="Kinjo T."/>
            <person name="Motooka D."/>
            <person name="Nabeya D."/>
            <person name="Jung N."/>
            <person name="Uechi K."/>
            <person name="Horii T."/>
            <person name="Iida T."/>
            <person name="Fujita J."/>
            <person name="Nakamura S."/>
        </authorList>
    </citation>
    <scope>NUCLEOTIDE SEQUENCE [LARGE SCALE GENOMIC DNA]</scope>
    <source>
        <strain evidence="2 3">JCM 15296</strain>
    </source>
</reference>
<feature type="region of interest" description="Disordered" evidence="1">
    <location>
        <begin position="38"/>
        <end position="84"/>
    </location>
</feature>
<feature type="compositionally biased region" description="Low complexity" evidence="1">
    <location>
        <begin position="7"/>
        <end position="19"/>
    </location>
</feature>
<feature type="region of interest" description="Disordered" evidence="1">
    <location>
        <begin position="1"/>
        <end position="26"/>
    </location>
</feature>
<sequence>MSGSDGTQQPGRQTPPQTYTKEHLANFKTPRSVAFLETLPRNPGGKVVKPALRASGATGKTSRASEATGKTSRASEATGKTNER</sequence>
<organism evidence="2 3">
    <name type="scientific">Mycolicibacterium aubagnense</name>
    <dbReference type="NCBI Taxonomy" id="319707"/>
    <lineage>
        <taxon>Bacteria</taxon>
        <taxon>Bacillati</taxon>
        <taxon>Actinomycetota</taxon>
        <taxon>Actinomycetes</taxon>
        <taxon>Mycobacteriales</taxon>
        <taxon>Mycobacteriaceae</taxon>
        <taxon>Mycolicibacterium</taxon>
    </lineage>
</organism>
<name>A0ABM7IDR0_9MYCO</name>
<dbReference type="Gene3D" id="3.30.300.30">
    <property type="match status" value="1"/>
</dbReference>
<evidence type="ECO:0000256" key="1">
    <source>
        <dbReference type="SAM" id="MobiDB-lite"/>
    </source>
</evidence>
<keyword evidence="3" id="KW-1185">Reference proteome</keyword>
<dbReference type="EMBL" id="AP022577">
    <property type="protein sequence ID" value="BBX84799.1"/>
    <property type="molecule type" value="Genomic_DNA"/>
</dbReference>